<dbReference type="GO" id="GO:0006974">
    <property type="term" value="P:DNA damage response"/>
    <property type="evidence" value="ECO:0007669"/>
    <property type="project" value="TreeGrafter"/>
</dbReference>
<dbReference type="InterPro" id="IPR007497">
    <property type="entry name" value="SIMPL/DUF541"/>
</dbReference>
<keyword evidence="2" id="KW-1185">Reference proteome</keyword>
<proteinExistence type="predicted"/>
<dbReference type="KEGG" id="psyo:PB01_01720"/>
<dbReference type="InterPro" id="IPR052022">
    <property type="entry name" value="26kDa_periplasmic_antigen"/>
</dbReference>
<dbReference type="Gene3D" id="3.30.110.170">
    <property type="entry name" value="Protein of unknown function (DUF541), domain 1"/>
    <property type="match status" value="1"/>
</dbReference>
<dbReference type="OrthoDB" id="9785192at2"/>
<evidence type="ECO:0000313" key="1">
    <source>
        <dbReference type="EMBL" id="QFF97627.1"/>
    </source>
</evidence>
<dbReference type="RefSeq" id="WP_151698572.1">
    <property type="nucleotide sequence ID" value="NZ_CP031223.1"/>
</dbReference>
<dbReference type="Gene3D" id="3.30.70.2970">
    <property type="entry name" value="Protein of unknown function (DUF541), domain 2"/>
    <property type="match status" value="1"/>
</dbReference>
<dbReference type="Pfam" id="PF04402">
    <property type="entry name" value="SIMPL"/>
    <property type="match status" value="1"/>
</dbReference>
<gene>
    <name evidence="1" type="ORF">PB01_01720</name>
</gene>
<dbReference type="AlphaFoldDB" id="A0A5J6SN35"/>
<dbReference type="Proteomes" id="UP000325517">
    <property type="component" value="Chromosome"/>
</dbReference>
<name>A0A5J6SN35_9BACI</name>
<dbReference type="PANTHER" id="PTHR34387:SF1">
    <property type="entry name" value="PERIPLASMIC IMMUNOGENIC PROTEIN"/>
    <property type="match status" value="1"/>
</dbReference>
<dbReference type="PANTHER" id="PTHR34387">
    <property type="entry name" value="SLR1258 PROTEIN"/>
    <property type="match status" value="1"/>
</dbReference>
<sequence length="216" mass="23818">MYYSNVHHPSLPPMRVITVTGNGKISVQPNYVQIQIEVITEGKDVSIAQQENANIMNRVIQSILALSIPKEDIQTAAYNVFPNYDYIEGKQVLRGYEVTNAINVKLKDTSQIGTVIDTAVQNGANRISGIQFKMENADSSYQQALRLALQNAQMKAKTIADTMKLPLHPQPIEIVEVNEAAGPVLFKSVAMSESANTPIEQGQITISAAVRVKFQY</sequence>
<protein>
    <submittedName>
        <fullName evidence="1">DUF541 domain-containing protein</fullName>
    </submittedName>
</protein>
<dbReference type="EMBL" id="CP031223">
    <property type="protein sequence ID" value="QFF97627.1"/>
    <property type="molecule type" value="Genomic_DNA"/>
</dbReference>
<reference evidence="1 2" key="1">
    <citation type="submission" date="2018-07" db="EMBL/GenBank/DDBJ databases">
        <title>Complete genome sequence of Psychrobacillus sp. PB01, isolated from iceberg, and comparative genome analysis of Psychrobacillus strains.</title>
        <authorList>
            <person name="Lee P.C."/>
        </authorList>
    </citation>
    <scope>NUCLEOTIDE SEQUENCE [LARGE SCALE GENOMIC DNA]</scope>
    <source>
        <strain evidence="1 2">PB01</strain>
    </source>
</reference>
<accession>A0A5J6SN35</accession>
<evidence type="ECO:0000313" key="2">
    <source>
        <dbReference type="Proteomes" id="UP000325517"/>
    </source>
</evidence>
<organism evidence="1 2">
    <name type="scientific">Psychrobacillus glaciei</name>
    <dbReference type="NCBI Taxonomy" id="2283160"/>
    <lineage>
        <taxon>Bacteria</taxon>
        <taxon>Bacillati</taxon>
        <taxon>Bacillota</taxon>
        <taxon>Bacilli</taxon>
        <taxon>Bacillales</taxon>
        <taxon>Bacillaceae</taxon>
        <taxon>Psychrobacillus</taxon>
    </lineage>
</organism>